<protein>
    <submittedName>
        <fullName evidence="9">Basigin</fullName>
    </submittedName>
</protein>
<evidence type="ECO:0000259" key="8">
    <source>
        <dbReference type="PROSITE" id="PS50835"/>
    </source>
</evidence>
<dbReference type="InterPro" id="IPR013783">
    <property type="entry name" value="Ig-like_fold"/>
</dbReference>
<dbReference type="Pfam" id="PF07679">
    <property type="entry name" value="I-set"/>
    <property type="match status" value="1"/>
</dbReference>
<feature type="transmembrane region" description="Helical" evidence="6">
    <location>
        <begin position="334"/>
        <end position="355"/>
    </location>
</feature>
<dbReference type="AlphaFoldDB" id="A0A3B1ICP0"/>
<dbReference type="GO" id="GO:0016020">
    <property type="term" value="C:membrane"/>
    <property type="evidence" value="ECO:0007669"/>
    <property type="project" value="UniProtKB-SubCell"/>
</dbReference>
<dbReference type="InterPro" id="IPR003598">
    <property type="entry name" value="Ig_sub2"/>
</dbReference>
<keyword evidence="10" id="KW-1185">Reference proteome</keyword>
<name>A0A3B1ICP0_ASTMX</name>
<evidence type="ECO:0000256" key="3">
    <source>
        <dbReference type="ARBA" id="ARBA00023157"/>
    </source>
</evidence>
<reference evidence="10" key="2">
    <citation type="journal article" date="2014" name="Nat. Commun.">
        <title>The cavefish genome reveals candidate genes for eye loss.</title>
        <authorList>
            <person name="McGaugh S.E."/>
            <person name="Gross J.B."/>
            <person name="Aken B."/>
            <person name="Blin M."/>
            <person name="Borowsky R."/>
            <person name="Chalopin D."/>
            <person name="Hinaux H."/>
            <person name="Jeffery W.R."/>
            <person name="Keene A."/>
            <person name="Ma L."/>
            <person name="Minx P."/>
            <person name="Murphy D."/>
            <person name="O'Quin K.E."/>
            <person name="Retaux S."/>
            <person name="Rohner N."/>
            <person name="Searle S.M."/>
            <person name="Stahl B.A."/>
            <person name="Tabin C."/>
            <person name="Volff J.N."/>
            <person name="Yoshizawa M."/>
            <person name="Warren W.C."/>
        </authorList>
    </citation>
    <scope>NUCLEOTIDE SEQUENCE [LARGE SCALE GENOMIC DNA]</scope>
    <source>
        <strain evidence="10">female</strain>
    </source>
</reference>
<dbReference type="InterPro" id="IPR036179">
    <property type="entry name" value="Ig-like_dom_sf"/>
</dbReference>
<proteinExistence type="predicted"/>
<dbReference type="InterPro" id="IPR013098">
    <property type="entry name" value="Ig_I-set"/>
</dbReference>
<dbReference type="Bgee" id="ENSAMXG00000018222">
    <property type="expression patterns" value="Expressed in mesonephros and 14 other cell types or tissues"/>
</dbReference>
<keyword evidence="5" id="KW-0393">Immunoglobulin domain</keyword>
<dbReference type="InParanoid" id="A0A3B1ICP0"/>
<evidence type="ECO:0000256" key="6">
    <source>
        <dbReference type="SAM" id="Phobius"/>
    </source>
</evidence>
<evidence type="ECO:0000256" key="1">
    <source>
        <dbReference type="ARBA" id="ARBA00004479"/>
    </source>
</evidence>
<feature type="chain" id="PRO_5017475950" evidence="7">
    <location>
        <begin position="21"/>
        <end position="394"/>
    </location>
</feature>
<comment type="subcellular location">
    <subcellularLocation>
        <location evidence="1">Membrane</location>
        <topology evidence="1">Single-pass type I membrane protein</topology>
    </subcellularLocation>
</comment>
<evidence type="ECO:0000256" key="4">
    <source>
        <dbReference type="ARBA" id="ARBA00023180"/>
    </source>
</evidence>
<evidence type="ECO:0000256" key="5">
    <source>
        <dbReference type="ARBA" id="ARBA00023319"/>
    </source>
</evidence>
<reference evidence="9" key="3">
    <citation type="submission" date="2025-08" db="UniProtKB">
        <authorList>
            <consortium name="Ensembl"/>
        </authorList>
    </citation>
    <scope>IDENTIFICATION</scope>
</reference>
<feature type="domain" description="Ig-like" evidence="8">
    <location>
        <begin position="228"/>
        <end position="329"/>
    </location>
</feature>
<dbReference type="SMART" id="SM00409">
    <property type="entry name" value="IG"/>
    <property type="match status" value="3"/>
</dbReference>
<dbReference type="GeneTree" id="ENSGT00940000159142"/>
<feature type="domain" description="Ig-like" evidence="8">
    <location>
        <begin position="139"/>
        <end position="210"/>
    </location>
</feature>
<keyword evidence="2 6" id="KW-0472">Membrane</keyword>
<dbReference type="SUPFAM" id="SSF48726">
    <property type="entry name" value="Immunoglobulin"/>
    <property type="match status" value="3"/>
</dbReference>
<accession>A0A3B1ICP0</accession>
<keyword evidence="7" id="KW-0732">Signal</keyword>
<evidence type="ECO:0000256" key="2">
    <source>
        <dbReference type="ARBA" id="ARBA00023136"/>
    </source>
</evidence>
<evidence type="ECO:0000256" key="7">
    <source>
        <dbReference type="SAM" id="SignalP"/>
    </source>
</evidence>
<dbReference type="Ensembl" id="ENSAMXT00000031816.1">
    <property type="protein sequence ID" value="ENSAMXP00000027426.1"/>
    <property type="gene ID" value="ENSAMXG00000018222.2"/>
</dbReference>
<dbReference type="Gene3D" id="2.60.40.10">
    <property type="entry name" value="Immunoglobulins"/>
    <property type="match status" value="3"/>
</dbReference>
<dbReference type="InterPro" id="IPR003599">
    <property type="entry name" value="Ig_sub"/>
</dbReference>
<feature type="domain" description="Ig-like" evidence="8">
    <location>
        <begin position="29"/>
        <end position="127"/>
    </location>
</feature>
<dbReference type="InterPro" id="IPR051275">
    <property type="entry name" value="Cell_adhesion_signaling"/>
</dbReference>
<dbReference type="PRINTS" id="PR01856">
    <property type="entry name" value="BASIGIN"/>
</dbReference>
<dbReference type="PROSITE" id="PS50835">
    <property type="entry name" value="IG_LIKE"/>
    <property type="match status" value="3"/>
</dbReference>
<dbReference type="Pfam" id="PF13927">
    <property type="entry name" value="Ig_3"/>
    <property type="match status" value="1"/>
</dbReference>
<dbReference type="Proteomes" id="UP000018467">
    <property type="component" value="Unassembled WGS sequence"/>
</dbReference>
<keyword evidence="4" id="KW-0325">Glycoprotein</keyword>
<keyword evidence="6" id="KW-1133">Transmembrane helix</keyword>
<evidence type="ECO:0000313" key="10">
    <source>
        <dbReference type="Proteomes" id="UP000018467"/>
    </source>
</evidence>
<reference evidence="10" key="1">
    <citation type="submission" date="2013-03" db="EMBL/GenBank/DDBJ databases">
        <authorList>
            <person name="Jeffery W."/>
            <person name="Warren W."/>
            <person name="Wilson R.K."/>
        </authorList>
    </citation>
    <scope>NUCLEOTIDE SEQUENCE</scope>
    <source>
        <strain evidence="10">female</strain>
    </source>
</reference>
<dbReference type="FunFam" id="2.60.40.10:FF:000291">
    <property type="entry name" value="Neuroplastin b"/>
    <property type="match status" value="1"/>
</dbReference>
<evidence type="ECO:0000313" key="9">
    <source>
        <dbReference type="Ensembl" id="ENSAMXP00000027426.1"/>
    </source>
</evidence>
<dbReference type="PANTHER" id="PTHR11640">
    <property type="entry name" value="NEPHRIN"/>
    <property type="match status" value="1"/>
</dbReference>
<keyword evidence="3" id="KW-1015">Disulfide bond</keyword>
<organism evidence="9 10">
    <name type="scientific">Astyanax mexicanus</name>
    <name type="common">Blind cave fish</name>
    <name type="synonym">Astyanax fasciatus mexicanus</name>
    <dbReference type="NCBI Taxonomy" id="7994"/>
    <lineage>
        <taxon>Eukaryota</taxon>
        <taxon>Metazoa</taxon>
        <taxon>Chordata</taxon>
        <taxon>Craniata</taxon>
        <taxon>Vertebrata</taxon>
        <taxon>Euteleostomi</taxon>
        <taxon>Actinopterygii</taxon>
        <taxon>Neopterygii</taxon>
        <taxon>Teleostei</taxon>
        <taxon>Ostariophysi</taxon>
        <taxon>Characiformes</taxon>
        <taxon>Characoidei</taxon>
        <taxon>Acestrorhamphidae</taxon>
        <taxon>Acestrorhamphinae</taxon>
        <taxon>Astyanax</taxon>
    </lineage>
</organism>
<reference evidence="9" key="4">
    <citation type="submission" date="2025-09" db="UniProtKB">
        <authorList>
            <consortium name="Ensembl"/>
        </authorList>
    </citation>
    <scope>IDENTIFICATION</scope>
</reference>
<sequence>MMRLLVLSGLLLLCVDQAFLRTASFIKSPMSQMKLIEDSAELHCEVIGNPIPEVQWWFLEGEEPDETVSQLFDGARDEHVHINTTYVHHAASTLALFNLTLNDTGVYECRASNDPDRNDLRTTPKVKWIRSQANVIVFEKAQIVPTPAEVVNQTSATLSCNLTNPSSPIKGHYWTRNGKVIEESKMEIPSLYTEHTINKIDYHVSGKYTCVFMSEPEAKHDIEVMVPPHVSPYKQSENSNEKDKAALVCVNHGYPYIKDWEWYKLEESNGRRLIVSGVNGTGKYVVKNTDHNSTLTIDDLDINGDMGTYECLGKNDLGENSGKVNLRVRSRLAALWPFLGIVAEVIILVTIIFIYEKRRKPDEINDGVQMTTDKDEKSATSLKSTFFSAPAVSE</sequence>
<feature type="signal peptide" evidence="7">
    <location>
        <begin position="1"/>
        <end position="20"/>
    </location>
</feature>
<keyword evidence="6" id="KW-0812">Transmembrane</keyword>
<dbReference type="InterPro" id="IPR007110">
    <property type="entry name" value="Ig-like_dom"/>
</dbReference>
<dbReference type="SMART" id="SM00408">
    <property type="entry name" value="IGc2"/>
    <property type="match status" value="2"/>
</dbReference>